<feature type="compositionally biased region" description="Polar residues" evidence="1">
    <location>
        <begin position="612"/>
        <end position="624"/>
    </location>
</feature>
<evidence type="ECO:0000313" key="3">
    <source>
        <dbReference type="Proteomes" id="UP001583186"/>
    </source>
</evidence>
<feature type="compositionally biased region" description="Basic and acidic residues" evidence="1">
    <location>
        <begin position="596"/>
        <end position="606"/>
    </location>
</feature>
<feature type="region of interest" description="Disordered" evidence="1">
    <location>
        <begin position="454"/>
        <end position="473"/>
    </location>
</feature>
<reference evidence="2 3" key="1">
    <citation type="journal article" date="2024" name="IMA Fungus">
        <title>IMA Genome - F19 : A genome assembly and annotation guide to empower mycologists, including annotated draft genome sequences of Ceratocystis pirilliformis, Diaporthe australafricana, Fusarium ophioides, Paecilomyces lecythidis, and Sporothrix stenoceras.</title>
        <authorList>
            <person name="Aylward J."/>
            <person name="Wilson A.M."/>
            <person name="Visagie C.M."/>
            <person name="Spraker J."/>
            <person name="Barnes I."/>
            <person name="Buitendag C."/>
            <person name="Ceriani C."/>
            <person name="Del Mar Angel L."/>
            <person name="du Plessis D."/>
            <person name="Fuchs T."/>
            <person name="Gasser K."/>
            <person name="Kramer D."/>
            <person name="Li W."/>
            <person name="Munsamy K."/>
            <person name="Piso A."/>
            <person name="Price J.L."/>
            <person name="Sonnekus B."/>
            <person name="Thomas C."/>
            <person name="van der Nest A."/>
            <person name="van Dijk A."/>
            <person name="van Heerden A."/>
            <person name="van Vuuren N."/>
            <person name="Yilmaz N."/>
            <person name="Duong T.A."/>
            <person name="van der Merwe N.A."/>
            <person name="Wingfield M.J."/>
            <person name="Wingfield B.D."/>
        </authorList>
    </citation>
    <scope>NUCLEOTIDE SEQUENCE [LARGE SCALE GENOMIC DNA]</scope>
    <source>
        <strain evidence="2 3">CMW 5346</strain>
    </source>
</reference>
<evidence type="ECO:0008006" key="4">
    <source>
        <dbReference type="Google" id="ProtNLM"/>
    </source>
</evidence>
<protein>
    <recommendedName>
        <fullName evidence="4">Ubiquitin-conjugating enzyme</fullName>
    </recommendedName>
</protein>
<evidence type="ECO:0000256" key="1">
    <source>
        <dbReference type="SAM" id="MobiDB-lite"/>
    </source>
</evidence>
<feature type="compositionally biased region" description="Polar residues" evidence="1">
    <location>
        <begin position="679"/>
        <end position="704"/>
    </location>
</feature>
<feature type="compositionally biased region" description="Basic and acidic residues" evidence="1">
    <location>
        <begin position="643"/>
        <end position="656"/>
    </location>
</feature>
<feature type="region of interest" description="Disordered" evidence="1">
    <location>
        <begin position="1"/>
        <end position="128"/>
    </location>
</feature>
<feature type="region of interest" description="Disordered" evidence="1">
    <location>
        <begin position="236"/>
        <end position="255"/>
    </location>
</feature>
<sequence length="812" mass="89630">MDDGDRQPGPLRIIKRSSNAPIRPSGSGSAQGSGSDHDQHPRRASVATEESMDSIQEDPGVLQGSLSIPKKRRNLNSRIDEGASRFYTASEAHAAGMARRRRNNTDSIGSGSDRGDGRSRDNEYEAGGRYASVRAQYLRDGQRAGNLDNDMHSSRPSSSHSGRRLYKDEDVMDNFQRMRLSSEDGGASLIDDRRHQQDYYDSPGESIYGQNASGERFFWPSDRPDEFGRRTSVLSATSSRRGPYEHLSALPPHPQSLAYDSRPVSTSDILVTGPDLFAPEPYARPSTAVPFNSPYKSHRPSESFHSRQMGASRGRLDRRLSQIIGKPEAPAEVDPQILVPIVSVTPECRTVEGNVNSFWVAIELFAHITHPLDTGSSRDRRFRQDYRQASASSFATDDDQGLHRFGYISGMDIKILSSYQSEILEVIGKSPSLLTLLPGSKRLMVVHVHLDTTKKKQSTDSQEYRPLSHSSTSEQLLEDLELQLGSTSQEYMQIQLTYSHSGFPKRDVGRDPMDRDGGCVEVRTTIETTVTALVMQQNSSSMWSPSAAPPAGSPLVDIVAKHWGSEAAKEMAKRIATSIEMRMLRRADKTFRSWDAAARHADEQAQKLRPSTPENGTLDGTQDGTLDEVTPRAASHSQQPPTKKSERQDKGKHPERNVSLGQGQQPTIPARLPKKENRQASSNAMHRSASTSASQKRVSLSQVPRLSLSSANIPTDSEPPSPGCLLPLSKNTRLASGGPRQAIPDTAPRNIRRPMGVDTMNLQNMPLGVSEQNLNSENCDDRMTDYGGFRSNSRSSTVSKRSGKWPWPGWFS</sequence>
<gene>
    <name evidence="2" type="ORF">Sste5346_001067</name>
</gene>
<dbReference type="EMBL" id="JAWCUI010000004">
    <property type="protein sequence ID" value="KAL1902625.1"/>
    <property type="molecule type" value="Genomic_DNA"/>
</dbReference>
<feature type="compositionally biased region" description="Low complexity" evidence="1">
    <location>
        <begin position="25"/>
        <end position="34"/>
    </location>
</feature>
<name>A0ABR3ZRC2_9PEZI</name>
<proteinExistence type="predicted"/>
<evidence type="ECO:0000313" key="2">
    <source>
        <dbReference type="EMBL" id="KAL1902625.1"/>
    </source>
</evidence>
<feature type="compositionally biased region" description="Low complexity" evidence="1">
    <location>
        <begin position="790"/>
        <end position="800"/>
    </location>
</feature>
<feature type="region of interest" description="Disordered" evidence="1">
    <location>
        <begin position="732"/>
        <end position="753"/>
    </location>
</feature>
<feature type="region of interest" description="Disordered" evidence="1">
    <location>
        <begin position="288"/>
        <end position="312"/>
    </location>
</feature>
<keyword evidence="3" id="KW-1185">Reference proteome</keyword>
<feature type="compositionally biased region" description="Basic and acidic residues" evidence="1">
    <location>
        <begin position="113"/>
        <end position="123"/>
    </location>
</feature>
<comment type="caution">
    <text evidence="2">The sequence shown here is derived from an EMBL/GenBank/DDBJ whole genome shotgun (WGS) entry which is preliminary data.</text>
</comment>
<accession>A0ABR3ZRC2</accession>
<dbReference type="Proteomes" id="UP001583186">
    <property type="component" value="Unassembled WGS sequence"/>
</dbReference>
<feature type="region of interest" description="Disordered" evidence="1">
    <location>
        <begin position="769"/>
        <end position="812"/>
    </location>
</feature>
<feature type="region of interest" description="Disordered" evidence="1">
    <location>
        <begin position="142"/>
        <end position="165"/>
    </location>
</feature>
<feature type="region of interest" description="Disordered" evidence="1">
    <location>
        <begin position="596"/>
        <end position="704"/>
    </location>
</feature>
<organism evidence="2 3">
    <name type="scientific">Sporothrix stenoceras</name>
    <dbReference type="NCBI Taxonomy" id="5173"/>
    <lineage>
        <taxon>Eukaryota</taxon>
        <taxon>Fungi</taxon>
        <taxon>Dikarya</taxon>
        <taxon>Ascomycota</taxon>
        <taxon>Pezizomycotina</taxon>
        <taxon>Sordariomycetes</taxon>
        <taxon>Sordariomycetidae</taxon>
        <taxon>Ophiostomatales</taxon>
        <taxon>Ophiostomataceae</taxon>
        <taxon>Sporothrix</taxon>
    </lineage>
</organism>